<evidence type="ECO:0000313" key="7">
    <source>
        <dbReference type="EMBL" id="AUB81112.1"/>
    </source>
</evidence>
<sequence length="1044" mass="116954">MSLELACKYLGWPEPGLVINPSGEGLRALNTLARKKIGDRLAQDFPETRGCRIAILANDFNAPGTPVPLAIVCVFARAVPQRALAALHRLAWNFSHAPTLVVAEAQRLRVFTCCKPPPSGNQLLEEWENLPSEIPDEAVDFGTALQGTAAKALHWVNLASGILSVRYPQLFDRNQCADRMLLENLKVVRDRLHSGSAERSALALDIIHDLLARLIFVQFLFQRMDSHGQAALNREFMVGLHEQGHLRCRHEDLESVLRDHADTYALFRYLDQRFNGDLFPGKDKPAMQRRDLWADEMAVVQQTHLDLMAEFIAGRMRVSSGQYALWPLYSFDTIPLEFVSSIYEAFVTKQKGTVYTPVQLVDFLLDGVLPWTGDEWNLTILDPACGSGVFLVRAFQRLVYRWRTANPGSEPTGRFLSRFLEQNFYGVDIDPAAIRVASFSLYLALCDEIDPRRYWTEIRLPCLRDQRLISGDFFDDRLPGLNTSLDAGRYDLVIGNPPWGKRTVAPKDAHNQLRAPRRWAKEHGWPLSYHDIGSLFIAKAGQLTKAEGCFSLIQPAGALLWNRSGPASQIRRRLLETFAVREIVNLSAVRFGLFIKALGPCAIITGFPTLPRQDATISYVVVKPVNELGDEYGFEVGPYDSHEVPLHEATNDPLVWITLTWGDQRDRVLLRKLTNFGNPHDLVERGGLRKRRGLIRGRGGRQKEQPILNRPILESKKIPSSRLLTLDSATLPTNIDPYTASSDSTDWRAFEQPQALVKMGWTKETGRFRGVRVRGEAALCNDSYISLGGSDADPNLVDSAVLSFNSKFATAFLLLTSGRFANYRPAPSMDDLMQVPCPAPRPGLLEGLDTLDQVDQRTYEAFGFCNSERALIEDLFHYTIPFFKGNGTAVPRLPTRRGEQSELVVYAQWLIDVMHASFGTRRECSATIFNDVGEQLPVRLVALHLEAISGEMEGVRMRSLDDAELVGTLLGLQTLLTQQEAGSGFVYRRILRVYDKIEWAGRSVPTVFIAKPDEARFWTRTMAMRDADSIVADILSAGFAGVSS</sequence>
<dbReference type="KEGG" id="tsy:THSYN_09195"/>
<dbReference type="AlphaFoldDB" id="A0A2K8U6A0"/>
<proteinExistence type="predicted"/>
<gene>
    <name evidence="7" type="ORF">THSYN_09195</name>
</gene>
<keyword evidence="8" id="KW-1185">Reference proteome</keyword>
<dbReference type="InterPro" id="IPR002052">
    <property type="entry name" value="DNA_methylase_N6_adenine_CS"/>
</dbReference>
<dbReference type="GO" id="GO:0032259">
    <property type="term" value="P:methylation"/>
    <property type="evidence" value="ECO:0007669"/>
    <property type="project" value="UniProtKB-KW"/>
</dbReference>
<organism evidence="7 8">
    <name type="scientific">Candidatus Thiodictyon syntrophicum</name>
    <dbReference type="NCBI Taxonomy" id="1166950"/>
    <lineage>
        <taxon>Bacteria</taxon>
        <taxon>Pseudomonadati</taxon>
        <taxon>Pseudomonadota</taxon>
        <taxon>Gammaproteobacteria</taxon>
        <taxon>Chromatiales</taxon>
        <taxon>Chromatiaceae</taxon>
        <taxon>Thiodictyon</taxon>
    </lineage>
</organism>
<dbReference type="RefSeq" id="WP_100918889.1">
    <property type="nucleotide sequence ID" value="NZ_CP020370.1"/>
</dbReference>
<dbReference type="Pfam" id="PF07669">
    <property type="entry name" value="Eco57I"/>
    <property type="match status" value="1"/>
</dbReference>
<dbReference type="CDD" id="cd02440">
    <property type="entry name" value="AdoMet_MTases"/>
    <property type="match status" value="1"/>
</dbReference>
<dbReference type="InterPro" id="IPR029063">
    <property type="entry name" value="SAM-dependent_MTases_sf"/>
</dbReference>
<dbReference type="PROSITE" id="PS00092">
    <property type="entry name" value="N6_MTASE"/>
    <property type="match status" value="1"/>
</dbReference>
<name>A0A2K8U6A0_9GAMM</name>
<dbReference type="EC" id="2.1.1.72" evidence="1"/>
<evidence type="ECO:0000313" key="8">
    <source>
        <dbReference type="Proteomes" id="UP000232638"/>
    </source>
</evidence>
<dbReference type="PRINTS" id="PR00507">
    <property type="entry name" value="N12N6MTFRASE"/>
</dbReference>
<evidence type="ECO:0000256" key="5">
    <source>
        <dbReference type="ARBA" id="ARBA00047942"/>
    </source>
</evidence>
<feature type="domain" description="Type II methyltransferase M.TaqI-like" evidence="6">
    <location>
        <begin position="422"/>
        <end position="587"/>
    </location>
</feature>
<evidence type="ECO:0000256" key="4">
    <source>
        <dbReference type="ARBA" id="ARBA00022691"/>
    </source>
</evidence>
<dbReference type="PANTHER" id="PTHR33841">
    <property type="entry name" value="DNA METHYLTRANSFERASE YEEA-RELATED"/>
    <property type="match status" value="1"/>
</dbReference>
<evidence type="ECO:0000256" key="2">
    <source>
        <dbReference type="ARBA" id="ARBA00022603"/>
    </source>
</evidence>
<dbReference type="Gene3D" id="3.40.50.150">
    <property type="entry name" value="Vaccinia Virus protein VP39"/>
    <property type="match status" value="1"/>
</dbReference>
<dbReference type="SUPFAM" id="SSF53335">
    <property type="entry name" value="S-adenosyl-L-methionine-dependent methyltransferases"/>
    <property type="match status" value="1"/>
</dbReference>
<accession>A0A2K8U6A0</accession>
<evidence type="ECO:0000256" key="3">
    <source>
        <dbReference type="ARBA" id="ARBA00022679"/>
    </source>
</evidence>
<dbReference type="InterPro" id="IPR050953">
    <property type="entry name" value="N4_N6_ade-DNA_methylase"/>
</dbReference>
<dbReference type="GO" id="GO:0003676">
    <property type="term" value="F:nucleic acid binding"/>
    <property type="evidence" value="ECO:0007669"/>
    <property type="project" value="InterPro"/>
</dbReference>
<comment type="catalytic activity">
    <reaction evidence="5">
        <text>a 2'-deoxyadenosine in DNA + S-adenosyl-L-methionine = an N(6)-methyl-2'-deoxyadenosine in DNA + S-adenosyl-L-homocysteine + H(+)</text>
        <dbReference type="Rhea" id="RHEA:15197"/>
        <dbReference type="Rhea" id="RHEA-COMP:12418"/>
        <dbReference type="Rhea" id="RHEA-COMP:12419"/>
        <dbReference type="ChEBI" id="CHEBI:15378"/>
        <dbReference type="ChEBI" id="CHEBI:57856"/>
        <dbReference type="ChEBI" id="CHEBI:59789"/>
        <dbReference type="ChEBI" id="CHEBI:90615"/>
        <dbReference type="ChEBI" id="CHEBI:90616"/>
        <dbReference type="EC" id="2.1.1.72"/>
    </reaction>
</comment>
<dbReference type="GO" id="GO:0009007">
    <property type="term" value="F:site-specific DNA-methyltransferase (adenine-specific) activity"/>
    <property type="evidence" value="ECO:0007669"/>
    <property type="project" value="UniProtKB-EC"/>
</dbReference>
<evidence type="ECO:0000256" key="1">
    <source>
        <dbReference type="ARBA" id="ARBA00011900"/>
    </source>
</evidence>
<reference evidence="7 8" key="1">
    <citation type="submission" date="2017-03" db="EMBL/GenBank/DDBJ databases">
        <title>Complete genome sequence of Candidatus 'Thiodictyon syntrophicum' sp. nov. strain Cad16T, a photolithoautotroph purple sulfur bacterium isolated from an alpine meromictic lake.</title>
        <authorList>
            <person name="Luedin S.M."/>
            <person name="Pothier J.F."/>
            <person name="Danza F."/>
            <person name="Storelli N."/>
            <person name="Wittwer M."/>
            <person name="Tonolla M."/>
        </authorList>
    </citation>
    <scope>NUCLEOTIDE SEQUENCE [LARGE SCALE GENOMIC DNA]</scope>
    <source>
        <strain evidence="7 8">Cad16T</strain>
    </source>
</reference>
<dbReference type="PANTHER" id="PTHR33841:SF1">
    <property type="entry name" value="DNA METHYLTRANSFERASE A"/>
    <property type="match status" value="1"/>
</dbReference>
<protein>
    <recommendedName>
        <fullName evidence="1">site-specific DNA-methyltransferase (adenine-specific)</fullName>
        <ecNumber evidence="1">2.1.1.72</ecNumber>
    </recommendedName>
</protein>
<dbReference type="OrthoDB" id="9784823at2"/>
<evidence type="ECO:0000259" key="6">
    <source>
        <dbReference type="Pfam" id="PF07669"/>
    </source>
</evidence>
<keyword evidence="3" id="KW-0808">Transferase</keyword>
<dbReference type="GO" id="GO:0006304">
    <property type="term" value="P:DNA modification"/>
    <property type="evidence" value="ECO:0007669"/>
    <property type="project" value="InterPro"/>
</dbReference>
<dbReference type="EMBL" id="CP020370">
    <property type="protein sequence ID" value="AUB81112.1"/>
    <property type="molecule type" value="Genomic_DNA"/>
</dbReference>
<keyword evidence="4" id="KW-0949">S-adenosyl-L-methionine</keyword>
<keyword evidence="2" id="KW-0489">Methyltransferase</keyword>
<dbReference type="InterPro" id="IPR011639">
    <property type="entry name" value="MethylTrfase_TaqI-like_dom"/>
</dbReference>
<dbReference type="Proteomes" id="UP000232638">
    <property type="component" value="Chromosome"/>
</dbReference>